<comment type="caution">
    <text evidence="2">The sequence shown here is derived from an EMBL/GenBank/DDBJ whole genome shotgun (WGS) entry which is preliminary data.</text>
</comment>
<dbReference type="SUPFAM" id="SSF82153">
    <property type="entry name" value="FAS1 domain"/>
    <property type="match status" value="1"/>
</dbReference>
<dbReference type="RefSeq" id="WP_310575904.1">
    <property type="nucleotide sequence ID" value="NZ_JAVKPK010000030.1"/>
</dbReference>
<evidence type="ECO:0000313" key="3">
    <source>
        <dbReference type="Proteomes" id="UP001246244"/>
    </source>
</evidence>
<name>A0ABU2D1M6_9EURY</name>
<evidence type="ECO:0000313" key="2">
    <source>
        <dbReference type="EMBL" id="MDR7665878.1"/>
    </source>
</evidence>
<reference evidence="3" key="1">
    <citation type="submission" date="2023-07" db="EMBL/GenBank/DDBJ databases">
        <title>Whole-genome sequencing of a new Methanosarcina sp. Z-7115.</title>
        <authorList>
            <person name="Zhilina T.N."/>
            <person name="Merkel A.Y."/>
        </authorList>
    </citation>
    <scope>NUCLEOTIDE SEQUENCE [LARGE SCALE GENOMIC DNA]</scope>
    <source>
        <strain evidence="3">Z-7115</strain>
    </source>
</reference>
<protein>
    <submittedName>
        <fullName evidence="2">Fasciclin domain-containing protein</fullName>
    </submittedName>
</protein>
<dbReference type="PANTHER" id="PTHR10900">
    <property type="entry name" value="PERIOSTIN-RELATED"/>
    <property type="match status" value="1"/>
</dbReference>
<dbReference type="EMBL" id="JAVKPK010000030">
    <property type="protein sequence ID" value="MDR7665878.1"/>
    <property type="molecule type" value="Genomic_DNA"/>
</dbReference>
<proteinExistence type="predicted"/>
<sequence>MLDDLRNDKKRLNSLTYHVVNGEYKASDLKNMNFLTSVETDKLSVNTTKSGQVMVGNATVVEPDIIASNSVIHGIDRVLIPSGV</sequence>
<dbReference type="PANTHER" id="PTHR10900:SF77">
    <property type="entry name" value="FI19380P1"/>
    <property type="match status" value="1"/>
</dbReference>
<dbReference type="InterPro" id="IPR000782">
    <property type="entry name" value="FAS1_domain"/>
</dbReference>
<dbReference type="SMART" id="SM00554">
    <property type="entry name" value="FAS1"/>
    <property type="match status" value="1"/>
</dbReference>
<feature type="domain" description="FAS1" evidence="1">
    <location>
        <begin position="1"/>
        <end position="79"/>
    </location>
</feature>
<evidence type="ECO:0000259" key="1">
    <source>
        <dbReference type="PROSITE" id="PS50213"/>
    </source>
</evidence>
<dbReference type="InterPro" id="IPR050904">
    <property type="entry name" value="Adhesion/Biosynth-related"/>
</dbReference>
<dbReference type="Proteomes" id="UP001246244">
    <property type="component" value="Unassembled WGS sequence"/>
</dbReference>
<dbReference type="PROSITE" id="PS50213">
    <property type="entry name" value="FAS1"/>
    <property type="match status" value="1"/>
</dbReference>
<dbReference type="Gene3D" id="2.30.180.10">
    <property type="entry name" value="FAS1 domain"/>
    <property type="match status" value="1"/>
</dbReference>
<organism evidence="2 3">
    <name type="scientific">Methanosarcina baikalica</name>
    <dbReference type="NCBI Taxonomy" id="3073890"/>
    <lineage>
        <taxon>Archaea</taxon>
        <taxon>Methanobacteriati</taxon>
        <taxon>Methanobacteriota</taxon>
        <taxon>Stenosarchaea group</taxon>
        <taxon>Methanomicrobia</taxon>
        <taxon>Methanosarcinales</taxon>
        <taxon>Methanosarcinaceae</taxon>
        <taxon>Methanosarcina</taxon>
    </lineage>
</organism>
<keyword evidence="3" id="KW-1185">Reference proteome</keyword>
<gene>
    <name evidence="2" type="ORF">RG963_08855</name>
</gene>
<dbReference type="Pfam" id="PF02469">
    <property type="entry name" value="Fasciclin"/>
    <property type="match status" value="1"/>
</dbReference>
<dbReference type="InterPro" id="IPR036378">
    <property type="entry name" value="FAS1_dom_sf"/>
</dbReference>
<accession>A0ABU2D1M6</accession>